<comment type="caution">
    <text evidence="1">The sequence shown here is derived from an EMBL/GenBank/DDBJ whole genome shotgun (WGS) entry which is preliminary data.</text>
</comment>
<reference evidence="1 2" key="1">
    <citation type="journal article" date="2019" name="Sci. Rep.">
        <title>Differences in resource use lead to coexistence of seed-transmitted microbial populations.</title>
        <authorList>
            <person name="Torres-Cortes G."/>
            <person name="Garcia B.J."/>
            <person name="Compant S."/>
            <person name="Rezki S."/>
            <person name="Jones P."/>
            <person name="Preveaux A."/>
            <person name="Briand M."/>
            <person name="Roulet A."/>
            <person name="Bouchez O."/>
            <person name="Jacobson D."/>
            <person name="Barret M."/>
        </authorList>
    </citation>
    <scope>NUCLEOTIDE SEQUENCE [LARGE SCALE GENOMIC DNA]</scope>
    <source>
        <strain evidence="1 2">CFBP13511</strain>
    </source>
</reference>
<evidence type="ECO:0000313" key="2">
    <source>
        <dbReference type="Proteomes" id="UP000306393"/>
    </source>
</evidence>
<organism evidence="1 2">
    <name type="scientific">Erwinia persicina</name>
    <dbReference type="NCBI Taxonomy" id="55211"/>
    <lineage>
        <taxon>Bacteria</taxon>
        <taxon>Pseudomonadati</taxon>
        <taxon>Pseudomonadota</taxon>
        <taxon>Gammaproteobacteria</taxon>
        <taxon>Enterobacterales</taxon>
        <taxon>Erwiniaceae</taxon>
        <taxon>Erwinia</taxon>
    </lineage>
</organism>
<dbReference type="EMBL" id="QGAC01000001">
    <property type="protein sequence ID" value="TKJ94908.1"/>
    <property type="molecule type" value="Genomic_DNA"/>
</dbReference>
<sequence length="100" mass="11295">MSLSPFHTAALKPAQAHRPGWLQPAWYRDVHPASPAYSGKGALFFKQRQSTRILPALSSAMRGDWASAVAGTQQSRLLCCRCPLWLNWRSQKFSPREGQW</sequence>
<name>A0A4U3FL93_9GAMM</name>
<dbReference type="AlphaFoldDB" id="A0A4U3FL93"/>
<accession>A0A4U3FL93</accession>
<proteinExistence type="predicted"/>
<protein>
    <submittedName>
        <fullName evidence="1">Uncharacterized protein</fullName>
    </submittedName>
</protein>
<dbReference type="Proteomes" id="UP000306393">
    <property type="component" value="Unassembled WGS sequence"/>
</dbReference>
<gene>
    <name evidence="1" type="ORF">EpCFBP13511_00680</name>
</gene>
<evidence type="ECO:0000313" key="1">
    <source>
        <dbReference type="EMBL" id="TKJ94908.1"/>
    </source>
</evidence>